<dbReference type="Proteomes" id="UP000560069">
    <property type="component" value="Unassembled WGS sequence"/>
</dbReference>
<evidence type="ECO:0000313" key="3">
    <source>
        <dbReference type="EMBL" id="NYJ18130.1"/>
    </source>
</evidence>
<dbReference type="InterPro" id="IPR029068">
    <property type="entry name" value="Glyas_Bleomycin-R_OHBP_Dase"/>
</dbReference>
<keyword evidence="4" id="KW-1185">Reference proteome</keyword>
<proteinExistence type="predicted"/>
<name>A0A7Z0EBG8_9MICC</name>
<evidence type="ECO:0000313" key="4">
    <source>
        <dbReference type="Proteomes" id="UP000560069"/>
    </source>
</evidence>
<evidence type="ECO:0000256" key="1">
    <source>
        <dbReference type="SAM" id="MobiDB-lite"/>
    </source>
</evidence>
<dbReference type="InterPro" id="IPR037523">
    <property type="entry name" value="VOC_core"/>
</dbReference>
<feature type="domain" description="VOC" evidence="2">
    <location>
        <begin position="16"/>
        <end position="130"/>
    </location>
</feature>
<evidence type="ECO:0000259" key="2">
    <source>
        <dbReference type="PROSITE" id="PS51819"/>
    </source>
</evidence>
<dbReference type="CDD" id="cd06587">
    <property type="entry name" value="VOC"/>
    <property type="match status" value="1"/>
</dbReference>
<protein>
    <recommendedName>
        <fullName evidence="2">VOC domain-containing protein</fullName>
    </recommendedName>
</protein>
<dbReference type="AlphaFoldDB" id="A0A7Z0EBG8"/>
<feature type="region of interest" description="Disordered" evidence="1">
    <location>
        <begin position="131"/>
        <end position="162"/>
    </location>
</feature>
<gene>
    <name evidence="3" type="ORF">HNR11_002720</name>
</gene>
<dbReference type="Gene3D" id="3.10.180.10">
    <property type="entry name" value="2,3-Dihydroxybiphenyl 1,2-Dioxygenase, domain 1"/>
    <property type="match status" value="1"/>
</dbReference>
<comment type="caution">
    <text evidence="3">The sequence shown here is derived from an EMBL/GenBank/DDBJ whole genome shotgun (WGS) entry which is preliminary data.</text>
</comment>
<sequence>MTTTDTPTADRSIYQMPMFATFVVRDLSAARNVYAQAGFVDLATIPGPTGEPQLIHLRRMKYQDLLLVQGEPRNGSTSLSFMAGPIDLNELAAQLRAAKVSTEGPEDTPWFSTDLTITDFDGNRIVLTQPRTAEEEQARSWVAEKVTGDFNTTDSTMEDTQS</sequence>
<feature type="compositionally biased region" description="Polar residues" evidence="1">
    <location>
        <begin position="149"/>
        <end position="162"/>
    </location>
</feature>
<dbReference type="SUPFAM" id="SSF54593">
    <property type="entry name" value="Glyoxalase/Bleomycin resistance protein/Dihydroxybiphenyl dioxygenase"/>
    <property type="match status" value="1"/>
</dbReference>
<reference evidence="3 4" key="1">
    <citation type="submission" date="2020-07" db="EMBL/GenBank/DDBJ databases">
        <title>Sequencing the genomes of 1000 actinobacteria strains.</title>
        <authorList>
            <person name="Klenk H.-P."/>
        </authorList>
    </citation>
    <scope>NUCLEOTIDE SEQUENCE [LARGE SCALE GENOMIC DNA]</scope>
    <source>
        <strain evidence="3 4">DSM 15664</strain>
    </source>
</reference>
<dbReference type="PROSITE" id="PS51819">
    <property type="entry name" value="VOC"/>
    <property type="match status" value="1"/>
</dbReference>
<dbReference type="RefSeq" id="WP_179443064.1">
    <property type="nucleotide sequence ID" value="NZ_BAAALK010000003.1"/>
</dbReference>
<accession>A0A7Z0EBG8</accession>
<dbReference type="EMBL" id="JACCFQ010000002">
    <property type="protein sequence ID" value="NYJ18130.1"/>
    <property type="molecule type" value="Genomic_DNA"/>
</dbReference>
<organism evidence="3 4">
    <name type="scientific">Nesterenkonia sandarakina</name>
    <dbReference type="NCBI Taxonomy" id="272918"/>
    <lineage>
        <taxon>Bacteria</taxon>
        <taxon>Bacillati</taxon>
        <taxon>Actinomycetota</taxon>
        <taxon>Actinomycetes</taxon>
        <taxon>Micrococcales</taxon>
        <taxon>Micrococcaceae</taxon>
        <taxon>Nesterenkonia</taxon>
    </lineage>
</organism>